<feature type="transmembrane region" description="Helical" evidence="1">
    <location>
        <begin position="114"/>
        <end position="134"/>
    </location>
</feature>
<keyword evidence="1" id="KW-0472">Membrane</keyword>
<dbReference type="AlphaFoldDB" id="A0A6A4YKC8"/>
<evidence type="ECO:0000313" key="2">
    <source>
        <dbReference type="EMBL" id="KAF0697866.1"/>
    </source>
</evidence>
<accession>A0A6A4YKC8</accession>
<name>A0A6A4YKC8_9STRA</name>
<feature type="transmembrane region" description="Helical" evidence="1">
    <location>
        <begin position="203"/>
        <end position="220"/>
    </location>
</feature>
<protein>
    <recommendedName>
        <fullName evidence="3">Transmembrane protein</fullName>
    </recommendedName>
</protein>
<proteinExistence type="predicted"/>
<comment type="caution">
    <text evidence="2">The sequence shown here is derived from an EMBL/GenBank/DDBJ whole genome shotgun (WGS) entry which is preliminary data.</text>
</comment>
<dbReference type="EMBL" id="VJMH01005283">
    <property type="protein sequence ID" value="KAF0697866.1"/>
    <property type="molecule type" value="Genomic_DNA"/>
</dbReference>
<feature type="transmembrane region" description="Helical" evidence="1">
    <location>
        <begin position="48"/>
        <end position="68"/>
    </location>
</feature>
<sequence length="288" mass="31815">TVVYITGMVIAIASIALVYVGLSHGHIEVLNLLELQRVGAMVWIGRPLLVVRSFTAVALLSTSTLQLVLKGTLSHFVVVQDPWYKTMLAANEVTWLVAIVNDIAMAWTQEYTMYYATLNSLLVWLIVVTLSFVAPIDHSLTIAQECSMAQVDFQVVCASGTLSIGYLSRVVTMVAIVFGCNAVCFAIARILAPHPAPSKINSIFIYAGARYLFVSTTWIVDDVYYMDRVSAMLNGILTVRFKRTMYGMDVKLWRALRVDLPSPDVGGWDDRRAIAVQYGLPVIIGDDI</sequence>
<organism evidence="2">
    <name type="scientific">Aphanomyces stellatus</name>
    <dbReference type="NCBI Taxonomy" id="120398"/>
    <lineage>
        <taxon>Eukaryota</taxon>
        <taxon>Sar</taxon>
        <taxon>Stramenopiles</taxon>
        <taxon>Oomycota</taxon>
        <taxon>Saprolegniomycetes</taxon>
        <taxon>Saprolegniales</taxon>
        <taxon>Verrucalvaceae</taxon>
        <taxon>Aphanomyces</taxon>
    </lineage>
</organism>
<feature type="transmembrane region" description="Helical" evidence="1">
    <location>
        <begin position="6"/>
        <end position="27"/>
    </location>
</feature>
<feature type="non-terminal residue" evidence="2">
    <location>
        <position position="1"/>
    </location>
</feature>
<reference evidence="2" key="1">
    <citation type="submission" date="2019-06" db="EMBL/GenBank/DDBJ databases">
        <title>Genomics analysis of Aphanomyces spp. identifies a new class of oomycete effector associated with host adaptation.</title>
        <authorList>
            <person name="Gaulin E."/>
        </authorList>
    </citation>
    <scope>NUCLEOTIDE SEQUENCE</scope>
    <source>
        <strain evidence="2">CBS 578.67</strain>
    </source>
</reference>
<evidence type="ECO:0000256" key="1">
    <source>
        <dbReference type="SAM" id="Phobius"/>
    </source>
</evidence>
<dbReference type="OrthoDB" id="78494at2759"/>
<gene>
    <name evidence="2" type="ORF">As57867_011406</name>
</gene>
<keyword evidence="1" id="KW-0812">Transmembrane</keyword>
<feature type="transmembrane region" description="Helical" evidence="1">
    <location>
        <begin position="170"/>
        <end position="191"/>
    </location>
</feature>
<evidence type="ECO:0008006" key="3">
    <source>
        <dbReference type="Google" id="ProtNLM"/>
    </source>
</evidence>
<keyword evidence="1" id="KW-1133">Transmembrane helix</keyword>